<feature type="region of interest" description="Disordered" evidence="7">
    <location>
        <begin position="211"/>
        <end position="230"/>
    </location>
</feature>
<keyword evidence="4" id="KW-0560">Oxidoreductase</keyword>
<evidence type="ECO:0000256" key="2">
    <source>
        <dbReference type="ARBA" id="ARBA00007406"/>
    </source>
</evidence>
<dbReference type="PANTHER" id="PTHR10836">
    <property type="entry name" value="GLYCERALDEHYDE 3-PHOSPHATE DEHYDROGENASE"/>
    <property type="match status" value="1"/>
</dbReference>
<evidence type="ECO:0000256" key="3">
    <source>
        <dbReference type="ARBA" id="ARBA00013119"/>
    </source>
</evidence>
<dbReference type="EC" id="1.2.1.12" evidence="3"/>
<evidence type="ECO:0000256" key="1">
    <source>
        <dbReference type="ARBA" id="ARBA00004869"/>
    </source>
</evidence>
<protein>
    <recommendedName>
        <fullName evidence="3">glyceraldehyde-3-phosphate dehydrogenase (phosphorylating)</fullName>
        <ecNumber evidence="3">1.2.1.12</ecNumber>
    </recommendedName>
</protein>
<comment type="caution">
    <text evidence="9">The sequence shown here is derived from an EMBL/GenBank/DDBJ whole genome shotgun (WGS) entry which is preliminary data.</text>
</comment>
<gene>
    <name evidence="9" type="ORF">IEQ34_009190</name>
</gene>
<keyword evidence="6" id="KW-0324">Glycolysis</keyword>
<feature type="domain" description="Glyceraldehyde 3-phosphate dehydrogenase catalytic" evidence="8">
    <location>
        <begin position="2"/>
        <end position="52"/>
    </location>
</feature>
<keyword evidence="5" id="KW-0520">NAD</keyword>
<dbReference type="Gene3D" id="3.30.360.10">
    <property type="entry name" value="Dihydrodipicolinate Reductase, domain 2"/>
    <property type="match status" value="1"/>
</dbReference>
<dbReference type="AlphaFoldDB" id="A0AAV7H294"/>
<evidence type="ECO:0000256" key="6">
    <source>
        <dbReference type="ARBA" id="ARBA00023152"/>
    </source>
</evidence>
<dbReference type="InterPro" id="IPR020831">
    <property type="entry name" value="GlycerAld/Erythrose_P_DH"/>
</dbReference>
<evidence type="ECO:0000256" key="5">
    <source>
        <dbReference type="ARBA" id="ARBA00023027"/>
    </source>
</evidence>
<dbReference type="PANTHER" id="PTHR10836:SF112">
    <property type="entry name" value="GLYCERALDEHYDE-3-PHOSPHATE DEHYDROGENASE GAPC1, CYTOSOLIC-RELATED"/>
    <property type="match status" value="1"/>
</dbReference>
<reference evidence="9 10" key="1">
    <citation type="journal article" date="2021" name="Hortic Res">
        <title>Chromosome-scale assembly of the Dendrobium chrysotoxum genome enhances the understanding of orchid evolution.</title>
        <authorList>
            <person name="Zhang Y."/>
            <person name="Zhang G.Q."/>
            <person name="Zhang D."/>
            <person name="Liu X.D."/>
            <person name="Xu X.Y."/>
            <person name="Sun W.H."/>
            <person name="Yu X."/>
            <person name="Zhu X."/>
            <person name="Wang Z.W."/>
            <person name="Zhao X."/>
            <person name="Zhong W.Y."/>
            <person name="Chen H."/>
            <person name="Yin W.L."/>
            <person name="Huang T."/>
            <person name="Niu S.C."/>
            <person name="Liu Z.J."/>
        </authorList>
    </citation>
    <scope>NUCLEOTIDE SEQUENCE [LARGE SCALE GENOMIC DNA]</scope>
    <source>
        <strain evidence="9">Lindl</strain>
    </source>
</reference>
<dbReference type="SUPFAM" id="SSF55347">
    <property type="entry name" value="Glyceraldehyde-3-phosphate dehydrogenase-like, C-terminal domain"/>
    <property type="match status" value="1"/>
</dbReference>
<proteinExistence type="inferred from homology"/>
<name>A0AAV7H294_DENCH</name>
<feature type="region of interest" description="Disordered" evidence="7">
    <location>
        <begin position="422"/>
        <end position="444"/>
    </location>
</feature>
<keyword evidence="10" id="KW-1185">Reference proteome</keyword>
<dbReference type="InterPro" id="IPR020829">
    <property type="entry name" value="GlycerAld_3-P_DH_cat"/>
</dbReference>
<evidence type="ECO:0000313" key="10">
    <source>
        <dbReference type="Proteomes" id="UP000775213"/>
    </source>
</evidence>
<dbReference type="GO" id="GO:0004365">
    <property type="term" value="F:glyceraldehyde-3-phosphate dehydrogenase (NAD+) (phosphorylating) activity"/>
    <property type="evidence" value="ECO:0007669"/>
    <property type="project" value="UniProtKB-EC"/>
</dbReference>
<comment type="similarity">
    <text evidence="2">Belongs to the glyceraldehyde-3-phosphate dehydrogenase family.</text>
</comment>
<accession>A0AAV7H294</accession>
<sequence length="633" mass="69065">MEESEGKLKGIIGYIDVDLVSTDFVGDNRSSIFDAKAGIALNEKFQKLVAWYDNEWGYSSNMRVTLPKSLLARPLVGGITFGSFIDSAFVTLGRLTPTEVTTFSPPQRRGRAAMHPFGCHVAWRLARTPTRPTPVRCPGPLALVGSSYSYYSDKGSSCSVPPPSSSRNRSAQIEAPSPSSHWDSIFAHLSHPETTKLTLTLPVVHIPPTPQVVGSDVPSSSTSGLRRRAGRNRNRRLQLAMRVVPEKWEPQLVLVTPTPEVIVAPEIEVVQGGYFSPLTHSGDEQDVDRIAVAPPIVPTLPQARVPRDDTARALARRIRSITRLARDFKLSIDGEEMIDLSAGIRRNVPLVEITLGSGVDSPIYEMEPEIGSSSSTPAVSKVSKNKMKNYLRRVKKKVIKARKTAEAKALKHVKSEANQKFVAPSMNPFPGGNRFHPSPVTQRREVVETRARSSIHLLDYYMTRINQAKTEQTPAPGPRPPVEGYDPSTLLDDVSSPVLVETVPAHSPHRISPLMGSYVKALGQTFSEDDILYESGGDILVHRVCVVTRRGLSDEQEEPEVGGSPRLVDIKSIVLNLQTQMAEISRAMAAMTAQLTALGPLPQVAGVGTPTTSRDEPVEPPVVAPDLIGVDRV</sequence>
<dbReference type="EMBL" id="JAGFBR010000009">
    <property type="protein sequence ID" value="KAH0461615.1"/>
    <property type="molecule type" value="Genomic_DNA"/>
</dbReference>
<feature type="region of interest" description="Disordered" evidence="7">
    <location>
        <begin position="158"/>
        <end position="179"/>
    </location>
</feature>
<evidence type="ECO:0000256" key="7">
    <source>
        <dbReference type="SAM" id="MobiDB-lite"/>
    </source>
</evidence>
<dbReference type="GO" id="GO:0005829">
    <property type="term" value="C:cytosol"/>
    <property type="evidence" value="ECO:0007669"/>
    <property type="project" value="TreeGrafter"/>
</dbReference>
<evidence type="ECO:0000313" key="9">
    <source>
        <dbReference type="EMBL" id="KAH0461615.1"/>
    </source>
</evidence>
<evidence type="ECO:0000259" key="8">
    <source>
        <dbReference type="Pfam" id="PF02800"/>
    </source>
</evidence>
<dbReference type="Proteomes" id="UP000775213">
    <property type="component" value="Unassembled WGS sequence"/>
</dbReference>
<evidence type="ECO:0000256" key="4">
    <source>
        <dbReference type="ARBA" id="ARBA00023002"/>
    </source>
</evidence>
<comment type="pathway">
    <text evidence="1">Carbohydrate degradation; glycolysis; pyruvate from D-glyceraldehyde 3-phosphate: step 1/5.</text>
</comment>
<dbReference type="GO" id="GO:0006096">
    <property type="term" value="P:glycolytic process"/>
    <property type="evidence" value="ECO:0007669"/>
    <property type="project" value="UniProtKB-KW"/>
</dbReference>
<feature type="compositionally biased region" description="Polar residues" evidence="7">
    <location>
        <begin position="167"/>
        <end position="179"/>
    </location>
</feature>
<dbReference type="Pfam" id="PF02800">
    <property type="entry name" value="Gp_dh_C"/>
    <property type="match status" value="1"/>
</dbReference>
<organism evidence="9 10">
    <name type="scientific">Dendrobium chrysotoxum</name>
    <name type="common">Orchid</name>
    <dbReference type="NCBI Taxonomy" id="161865"/>
    <lineage>
        <taxon>Eukaryota</taxon>
        <taxon>Viridiplantae</taxon>
        <taxon>Streptophyta</taxon>
        <taxon>Embryophyta</taxon>
        <taxon>Tracheophyta</taxon>
        <taxon>Spermatophyta</taxon>
        <taxon>Magnoliopsida</taxon>
        <taxon>Liliopsida</taxon>
        <taxon>Asparagales</taxon>
        <taxon>Orchidaceae</taxon>
        <taxon>Epidendroideae</taxon>
        <taxon>Malaxideae</taxon>
        <taxon>Dendrobiinae</taxon>
        <taxon>Dendrobium</taxon>
    </lineage>
</organism>